<evidence type="ECO:0000313" key="3">
    <source>
        <dbReference type="EMBL" id="VFT83835.1"/>
    </source>
</evidence>
<evidence type="ECO:0000256" key="1">
    <source>
        <dbReference type="SAM" id="MobiDB-lite"/>
    </source>
</evidence>
<dbReference type="AlphaFoldDB" id="A0A485KGQ4"/>
<proteinExistence type="predicted"/>
<dbReference type="EMBL" id="CAADRA010003456">
    <property type="protein sequence ID" value="VFT83835.1"/>
    <property type="molecule type" value="Genomic_DNA"/>
</dbReference>
<feature type="compositionally biased region" description="Polar residues" evidence="1">
    <location>
        <begin position="43"/>
        <end position="58"/>
    </location>
</feature>
<dbReference type="Proteomes" id="UP000332933">
    <property type="component" value="Unassembled WGS sequence"/>
</dbReference>
<dbReference type="EMBL" id="VJMH01003444">
    <property type="protein sequence ID" value="KAF0705942.1"/>
    <property type="molecule type" value="Genomic_DNA"/>
</dbReference>
<accession>A0A485KGQ4</accession>
<feature type="region of interest" description="Disordered" evidence="1">
    <location>
        <begin position="39"/>
        <end position="93"/>
    </location>
</feature>
<gene>
    <name evidence="3" type="primary">Aste57867_6878</name>
    <name evidence="2" type="ORF">As57867_006857</name>
    <name evidence="3" type="ORF">ASTE57867_6878</name>
</gene>
<name>A0A485KGQ4_9STRA</name>
<evidence type="ECO:0000313" key="2">
    <source>
        <dbReference type="EMBL" id="KAF0705942.1"/>
    </source>
</evidence>
<sequence length="190" mass="21632">MEHDGRWDVMEDLNFLFANDAELQDDLLHVCEILSRASEETSDAISETTASVETSTLRPPTKHHVSTPASSTKPDTRKRARRPNFESRQKEQIEHLRDQVKTLTAHLRTSAVPSDTSSATSFWKRTAMTACLEKNRAILEHEQLQDAVAQQATFIEQMQRVFRKKPRLAAVRLYIPSLPPSKCSCTHVYT</sequence>
<protein>
    <submittedName>
        <fullName evidence="3">Aste57867_6878 protein</fullName>
    </submittedName>
</protein>
<dbReference type="OrthoDB" id="10591109at2759"/>
<reference evidence="2" key="2">
    <citation type="submission" date="2019-06" db="EMBL/GenBank/DDBJ databases">
        <title>Genomics analysis of Aphanomyces spp. identifies a new class of oomycete effector associated with host adaptation.</title>
        <authorList>
            <person name="Gaulin E."/>
        </authorList>
    </citation>
    <scope>NUCLEOTIDE SEQUENCE</scope>
    <source>
        <strain evidence="2">CBS 578.67</strain>
    </source>
</reference>
<evidence type="ECO:0000313" key="4">
    <source>
        <dbReference type="Proteomes" id="UP000332933"/>
    </source>
</evidence>
<reference evidence="3 4" key="1">
    <citation type="submission" date="2019-03" db="EMBL/GenBank/DDBJ databases">
        <authorList>
            <person name="Gaulin E."/>
            <person name="Dumas B."/>
        </authorList>
    </citation>
    <scope>NUCLEOTIDE SEQUENCE [LARGE SCALE GENOMIC DNA]</scope>
    <source>
        <strain evidence="3">CBS 568.67</strain>
    </source>
</reference>
<organism evidence="3 4">
    <name type="scientific">Aphanomyces stellatus</name>
    <dbReference type="NCBI Taxonomy" id="120398"/>
    <lineage>
        <taxon>Eukaryota</taxon>
        <taxon>Sar</taxon>
        <taxon>Stramenopiles</taxon>
        <taxon>Oomycota</taxon>
        <taxon>Saprolegniomycetes</taxon>
        <taxon>Saprolegniales</taxon>
        <taxon>Verrucalvaceae</taxon>
        <taxon>Aphanomyces</taxon>
    </lineage>
</organism>
<feature type="compositionally biased region" description="Basic and acidic residues" evidence="1">
    <location>
        <begin position="83"/>
        <end position="93"/>
    </location>
</feature>
<keyword evidence="4" id="KW-1185">Reference proteome</keyword>